<comment type="caution">
    <text evidence="3">The sequence shown here is derived from an EMBL/GenBank/DDBJ whole genome shotgun (WGS) entry which is preliminary data.</text>
</comment>
<name>A0ABX4XHX4_9LIST</name>
<evidence type="ECO:0000259" key="2">
    <source>
        <dbReference type="Pfam" id="PF18449"/>
    </source>
</evidence>
<sequence>MKNTGKKIAVGLLTTTIVASQIFPTSLSLSESLSGGHLAEAAVANDYFSDTPAQTGTDITMTEANGKLNIVVNLTKLSIGGTIRINIINNVGGELYNYGVVETPTTTGVKTYTLDKKVDVPKFGLINVSYYTKSGSHLSTRAYVFGDGLTSASQDLSNATNLVDTLFTDSNKYSLKLTTDQAAIDEAQAAVDKLAQGTDKTNLQNDINKAKELLAKQTVDKATQYTAKTSVDALFTDATKTGIKPTTDQAAIDVAQALVNKVQDPTVKADLQKDIDKAQSLLDARTQQATDDLNQKAAASYAVNQLFVNNTPASDAIKASADQDAIDNAQAEIDKIKDPVLKVSLQKDLDRAQELLNQRNAPATEKTKQDAARKAVNELFINQTPTSNEIDEYIISQKAIDDAQKLIDVVTDPTVREVLQKDLEQAQSLFDTLQVERAKQDAAIQAIIALFTDNSLTSNTIKDTTDQKAIDGAQQLVDALTNPTVQELLQEYLDKAQGLLDAKNAAATEKAKQDAAKKAVDELFNSNTPTSGAIKPTTDQKAIDDAKKLVDAITDPAVKAERQADLDKAQNLLDAKNTTLTAPKVNG</sequence>
<organism evidence="3 4">
    <name type="scientific">Listeria newyorkensis</name>
    <dbReference type="NCBI Taxonomy" id="1497681"/>
    <lineage>
        <taxon>Bacteria</taxon>
        <taxon>Bacillati</taxon>
        <taxon>Bacillota</taxon>
        <taxon>Bacilli</taxon>
        <taxon>Bacillales</taxon>
        <taxon>Listeriaceae</taxon>
        <taxon>Listeria</taxon>
    </lineage>
</organism>
<dbReference type="EMBL" id="MPDH01000036">
    <property type="protein sequence ID" value="PNP87035.1"/>
    <property type="molecule type" value="Genomic_DNA"/>
</dbReference>
<gene>
    <name evidence="3" type="ORF">BMT55_16665</name>
</gene>
<feature type="region of interest" description="Disordered" evidence="1">
    <location>
        <begin position="567"/>
        <end position="587"/>
    </location>
</feature>
<evidence type="ECO:0000313" key="3">
    <source>
        <dbReference type="EMBL" id="PNP87035.1"/>
    </source>
</evidence>
<feature type="domain" description="Pesticidal crystal protein Cry1Aa" evidence="2">
    <location>
        <begin position="295"/>
        <end position="357"/>
    </location>
</feature>
<dbReference type="Pfam" id="PF18449">
    <property type="entry name" value="Endotoxin_C2"/>
    <property type="match status" value="6"/>
</dbReference>
<feature type="domain" description="Pesticidal crystal protein Cry1Aa" evidence="2">
    <location>
        <begin position="512"/>
        <end position="575"/>
    </location>
</feature>
<feature type="domain" description="Pesticidal crystal protein Cry1Aa" evidence="2">
    <location>
        <begin position="368"/>
        <end position="431"/>
    </location>
</feature>
<feature type="non-terminal residue" evidence="3">
    <location>
        <position position="587"/>
    </location>
</feature>
<evidence type="ECO:0000256" key="1">
    <source>
        <dbReference type="SAM" id="MobiDB-lite"/>
    </source>
</evidence>
<proteinExistence type="predicted"/>
<feature type="domain" description="Pesticidal crystal protein Cry1Aa" evidence="2">
    <location>
        <begin position="154"/>
        <end position="214"/>
    </location>
</feature>
<evidence type="ECO:0000313" key="4">
    <source>
        <dbReference type="Proteomes" id="UP000236500"/>
    </source>
</evidence>
<feature type="domain" description="Pesticidal crystal protein Cry1Aa" evidence="2">
    <location>
        <begin position="439"/>
        <end position="502"/>
    </location>
</feature>
<feature type="domain" description="Pesticidal crystal protein Cry1Aa" evidence="2">
    <location>
        <begin position="226"/>
        <end position="284"/>
    </location>
</feature>
<reference evidence="3 4" key="1">
    <citation type="submission" date="2016-11" db="EMBL/GenBank/DDBJ databases">
        <title>Whole Genome Sequence of Listeria newyorkensis.</title>
        <authorList>
            <person name="Frink S."/>
            <person name="Morales C."/>
            <person name="Kiang D."/>
        </authorList>
    </citation>
    <scope>NUCLEOTIDE SEQUENCE [LARGE SCALE GENOMIC DNA]</scope>
    <source>
        <strain evidence="3 4">F1604011-044</strain>
    </source>
</reference>
<dbReference type="Proteomes" id="UP000236500">
    <property type="component" value="Unassembled WGS sequence"/>
</dbReference>
<keyword evidence="4" id="KW-1185">Reference proteome</keyword>
<dbReference type="InterPro" id="IPR054544">
    <property type="entry name" value="Pest_crys_Cry1Aa_dom-IV"/>
</dbReference>
<protein>
    <recommendedName>
        <fullName evidence="2">Pesticidal crystal protein Cry1Aa domain-containing protein</fullName>
    </recommendedName>
</protein>
<accession>A0ABX4XHX4</accession>
<dbReference type="RefSeq" id="WP_244905654.1">
    <property type="nucleotide sequence ID" value="NZ_MPDH01000036.1"/>
</dbReference>